<evidence type="ECO:0000313" key="5">
    <source>
        <dbReference type="EMBL" id="KAK1680373.1"/>
    </source>
</evidence>
<dbReference type="InterPro" id="IPR054722">
    <property type="entry name" value="PolX-like_BBD"/>
</dbReference>
<proteinExistence type="predicted"/>
<evidence type="ECO:0000256" key="1">
    <source>
        <dbReference type="PROSITE-ProRule" id="PRU00047"/>
    </source>
</evidence>
<evidence type="ECO:0000259" key="4">
    <source>
        <dbReference type="PROSITE" id="PS50158"/>
    </source>
</evidence>
<protein>
    <recommendedName>
        <fullName evidence="4">CCHC-type domain-containing protein</fullName>
    </recommendedName>
</protein>
<feature type="compositionally biased region" description="Basic and acidic residues" evidence="3">
    <location>
        <begin position="256"/>
        <end position="267"/>
    </location>
</feature>
<keyword evidence="1" id="KW-0479">Metal-binding</keyword>
<reference evidence="5" key="1">
    <citation type="submission" date="2023-07" db="EMBL/GenBank/DDBJ databases">
        <title>A chromosome-level genome assembly of Lolium multiflorum.</title>
        <authorList>
            <person name="Chen Y."/>
            <person name="Copetti D."/>
            <person name="Kolliker R."/>
            <person name="Studer B."/>
        </authorList>
    </citation>
    <scope>NUCLEOTIDE SEQUENCE</scope>
    <source>
        <strain evidence="5">02402/16</strain>
        <tissue evidence="5">Leaf</tissue>
    </source>
</reference>
<dbReference type="EMBL" id="JAUUTY010000002">
    <property type="protein sequence ID" value="KAK1680373.1"/>
    <property type="molecule type" value="Genomic_DNA"/>
</dbReference>
<dbReference type="Gene3D" id="4.10.60.10">
    <property type="entry name" value="Zinc finger, CCHC-type"/>
    <property type="match status" value="1"/>
</dbReference>
<accession>A0AAD8WW70</accession>
<feature type="domain" description="CCHC-type" evidence="4">
    <location>
        <begin position="33"/>
        <end position="47"/>
    </location>
</feature>
<dbReference type="InterPro" id="IPR036875">
    <property type="entry name" value="Znf_CCHC_sf"/>
</dbReference>
<dbReference type="PROSITE" id="PS50158">
    <property type="entry name" value="ZF_CCHC"/>
    <property type="match status" value="1"/>
</dbReference>
<feature type="coiled-coil region" evidence="2">
    <location>
        <begin position="186"/>
        <end position="213"/>
    </location>
</feature>
<dbReference type="GO" id="GO:0003676">
    <property type="term" value="F:nucleic acid binding"/>
    <property type="evidence" value="ECO:0007669"/>
    <property type="project" value="InterPro"/>
</dbReference>
<comment type="caution">
    <text evidence="5">The sequence shown here is derived from an EMBL/GenBank/DDBJ whole genome shotgun (WGS) entry which is preliminary data.</text>
</comment>
<evidence type="ECO:0000313" key="6">
    <source>
        <dbReference type="Proteomes" id="UP001231189"/>
    </source>
</evidence>
<name>A0AAD8WW70_LOLMU</name>
<keyword evidence="6" id="KW-1185">Reference proteome</keyword>
<organism evidence="5 6">
    <name type="scientific">Lolium multiflorum</name>
    <name type="common">Italian ryegrass</name>
    <name type="synonym">Lolium perenne subsp. multiflorum</name>
    <dbReference type="NCBI Taxonomy" id="4521"/>
    <lineage>
        <taxon>Eukaryota</taxon>
        <taxon>Viridiplantae</taxon>
        <taxon>Streptophyta</taxon>
        <taxon>Embryophyta</taxon>
        <taxon>Tracheophyta</taxon>
        <taxon>Spermatophyta</taxon>
        <taxon>Magnoliopsida</taxon>
        <taxon>Liliopsida</taxon>
        <taxon>Poales</taxon>
        <taxon>Poaceae</taxon>
        <taxon>BOP clade</taxon>
        <taxon>Pooideae</taxon>
        <taxon>Poodae</taxon>
        <taxon>Poeae</taxon>
        <taxon>Poeae Chloroplast Group 2 (Poeae type)</taxon>
        <taxon>Loliodinae</taxon>
        <taxon>Loliinae</taxon>
        <taxon>Lolium</taxon>
    </lineage>
</organism>
<dbReference type="AlphaFoldDB" id="A0AAD8WW70"/>
<gene>
    <name evidence="5" type="ORF">QYE76_041221</name>
</gene>
<dbReference type="Pfam" id="PF22936">
    <property type="entry name" value="Pol_BBD"/>
    <property type="match status" value="1"/>
</dbReference>
<evidence type="ECO:0000256" key="3">
    <source>
        <dbReference type="SAM" id="MobiDB-lite"/>
    </source>
</evidence>
<dbReference type="Proteomes" id="UP001231189">
    <property type="component" value="Unassembled WGS sequence"/>
</dbReference>
<keyword evidence="1" id="KW-0862">Zinc</keyword>
<dbReference type="GO" id="GO:0008270">
    <property type="term" value="F:zinc ion binding"/>
    <property type="evidence" value="ECO:0007669"/>
    <property type="project" value="UniProtKB-KW"/>
</dbReference>
<dbReference type="SUPFAM" id="SSF57756">
    <property type="entry name" value="Retrovirus zinc finger-like domains"/>
    <property type="match status" value="1"/>
</dbReference>
<feature type="region of interest" description="Disordered" evidence="3">
    <location>
        <begin position="255"/>
        <end position="286"/>
    </location>
</feature>
<keyword evidence="2" id="KW-0175">Coiled coil</keyword>
<keyword evidence="1" id="KW-0863">Zinc-finger</keyword>
<dbReference type="InterPro" id="IPR001878">
    <property type="entry name" value="Znf_CCHC"/>
</dbReference>
<evidence type="ECO:0000256" key="2">
    <source>
        <dbReference type="SAM" id="Coils"/>
    </source>
</evidence>
<sequence length="381" mass="43675">MTSTSDMHTDVAFFVKKYVKKFPISSKEKKRTCYNCDEDSHFANECPYEKKVDKPKFVKDEEKEAGVAGLAYYEPGPLFTYDYSKDYSTESSTPNDIGYSFMARTTHDDDSDDISPFTIVGSCLMAREAKVMESPPSLSSILDNDDNQDEVVMLKELYKVRCTLRGDALVKFDYLTESLKERDESIEELEYHLNDEKRRFNLLRQELKNKRLTKELAKFTTAKNKMGLDDLLSKQMLNNQKYGLGYAPKLYRKSNYKKEKPAQEKNKKVTNVGKASKGKTTNGDRTGPNNHYDLFVDYYGDVYDKYVGPRNGYAYRGYSIWGYSSGGPKWVFDSGCTNHMTRGRGVLDQFIEDINKKSSITFGDNSKGKMPAIIHILLNIE</sequence>